<evidence type="ECO:0000313" key="1">
    <source>
        <dbReference type="EMBL" id="KAK7042109.1"/>
    </source>
</evidence>
<dbReference type="AlphaFoldDB" id="A0AAW0CPR3"/>
<accession>A0AAW0CPR3</accession>
<reference evidence="1 2" key="1">
    <citation type="journal article" date="2024" name="J Genomics">
        <title>Draft genome sequencing and assembly of Favolaschia claudopus CIRM-BRFM 2984 isolated from oak limbs.</title>
        <authorList>
            <person name="Navarro D."/>
            <person name="Drula E."/>
            <person name="Chaduli D."/>
            <person name="Cazenave R."/>
            <person name="Ahrendt S."/>
            <person name="Wang J."/>
            <person name="Lipzen A."/>
            <person name="Daum C."/>
            <person name="Barry K."/>
            <person name="Grigoriev I.V."/>
            <person name="Favel A."/>
            <person name="Rosso M.N."/>
            <person name="Martin F."/>
        </authorList>
    </citation>
    <scope>NUCLEOTIDE SEQUENCE [LARGE SCALE GENOMIC DNA]</scope>
    <source>
        <strain evidence="1 2">CIRM-BRFM 2984</strain>
    </source>
</reference>
<gene>
    <name evidence="1" type="ORF">R3P38DRAFT_3309534</name>
</gene>
<sequence>MQIGILHPGRQGPANIHADHLRKDHTGQVNFDQRLPHQSKEIFQNPEDHVLLTEAFADFFELIQFKHYLPEQYSELHIYADSLPLCAASPTYPFGTHRDEGDNILCFVIGAIPPGKCEGGQLCLYEVGLSFDIQLGDVIAFPSCDITHFNQHFTGYRATIVLHSDRQSKV</sequence>
<keyword evidence="2" id="KW-1185">Reference proteome</keyword>
<proteinExistence type="predicted"/>
<dbReference type="EMBL" id="JAWWNJ010000013">
    <property type="protein sequence ID" value="KAK7042109.1"/>
    <property type="molecule type" value="Genomic_DNA"/>
</dbReference>
<evidence type="ECO:0000313" key="2">
    <source>
        <dbReference type="Proteomes" id="UP001362999"/>
    </source>
</evidence>
<dbReference type="Gene3D" id="3.60.130.30">
    <property type="match status" value="1"/>
</dbReference>
<comment type="caution">
    <text evidence="1">The sequence shown here is derived from an EMBL/GenBank/DDBJ whole genome shotgun (WGS) entry which is preliminary data.</text>
</comment>
<protein>
    <submittedName>
        <fullName evidence="1">Uncharacterized protein</fullName>
    </submittedName>
</protein>
<name>A0AAW0CPR3_9AGAR</name>
<dbReference type="Proteomes" id="UP001362999">
    <property type="component" value="Unassembled WGS sequence"/>
</dbReference>
<organism evidence="1 2">
    <name type="scientific">Favolaschia claudopus</name>
    <dbReference type="NCBI Taxonomy" id="2862362"/>
    <lineage>
        <taxon>Eukaryota</taxon>
        <taxon>Fungi</taxon>
        <taxon>Dikarya</taxon>
        <taxon>Basidiomycota</taxon>
        <taxon>Agaricomycotina</taxon>
        <taxon>Agaricomycetes</taxon>
        <taxon>Agaricomycetidae</taxon>
        <taxon>Agaricales</taxon>
        <taxon>Marasmiineae</taxon>
        <taxon>Mycenaceae</taxon>
        <taxon>Favolaschia</taxon>
    </lineage>
</organism>